<name>A0A923MHM5_9FIRM</name>
<dbReference type="AlphaFoldDB" id="A0A923MHM5"/>
<comment type="caution">
    <text evidence="1">The sequence shown here is derived from an EMBL/GenBank/DDBJ whole genome shotgun (WGS) entry which is preliminary data.</text>
</comment>
<gene>
    <name evidence="1" type="ORF">H8Z83_03540</name>
</gene>
<dbReference type="Proteomes" id="UP000620327">
    <property type="component" value="Unassembled WGS sequence"/>
</dbReference>
<sequence length="80" mass="8977">MPKKDSGVTKEKTSKIVKKISASECGTGVLCTTRSGKQYQISQNPEKKKHTLWRIVDGGYEKIATGDSPYDLYPLIDWDK</sequence>
<protein>
    <submittedName>
        <fullName evidence="1">Uncharacterized protein</fullName>
    </submittedName>
</protein>
<dbReference type="EMBL" id="JACOQI010000002">
    <property type="protein sequence ID" value="MBC5769409.1"/>
    <property type="molecule type" value="Genomic_DNA"/>
</dbReference>
<dbReference type="RefSeq" id="WP_187013766.1">
    <property type="nucleotide sequence ID" value="NZ_JACOQI010000002.1"/>
</dbReference>
<keyword evidence="2" id="KW-1185">Reference proteome</keyword>
<evidence type="ECO:0000313" key="2">
    <source>
        <dbReference type="Proteomes" id="UP000620327"/>
    </source>
</evidence>
<organism evidence="1 2">
    <name type="scientific">Dysosmobacter segnis</name>
    <dbReference type="NCBI Taxonomy" id="2763042"/>
    <lineage>
        <taxon>Bacteria</taxon>
        <taxon>Bacillati</taxon>
        <taxon>Bacillota</taxon>
        <taxon>Clostridia</taxon>
        <taxon>Eubacteriales</taxon>
        <taxon>Oscillospiraceae</taxon>
        <taxon>Dysosmobacter</taxon>
    </lineage>
</organism>
<evidence type="ECO:0000313" key="1">
    <source>
        <dbReference type="EMBL" id="MBC5769409.1"/>
    </source>
</evidence>
<accession>A0A923MHM5</accession>
<proteinExistence type="predicted"/>
<reference evidence="1" key="1">
    <citation type="submission" date="2020-08" db="EMBL/GenBank/DDBJ databases">
        <title>Genome public.</title>
        <authorList>
            <person name="Liu C."/>
            <person name="Sun Q."/>
        </authorList>
    </citation>
    <scope>NUCLEOTIDE SEQUENCE</scope>
    <source>
        <strain evidence="1">BX15</strain>
    </source>
</reference>